<sequence length="398" mass="42302">MPPGSSEAPLAPDPAGCSTAPAAVPSGPDFRHLVRLSDDTGLFEHARHAVARRQHGYCTDDVARGLVVASREPSPSPQVHRLAERYLAFLTHAQDDSGAFRNRLSYDRRWSDEPGLGDWWGRALWGLGTAAVRDPARWIREEAMMAFTLGATRRSPHPRAMVFAGLGAAEVLRAHPDSAPAAALLSDAALAVGQPPDDPDWPWPQPELTYANAALAEVLISAGHLGGDGRTLAAGLRMLAWLGEVQTTGGRFSVVPVTGWRRGGPRDRYDQQPIEPAALADAFAVAEAVTGDPVWRAGVWRAVAWFRGVNDGGAVMWDAATGGGHDGLTPYGPNLNQGAESTIAFISTMQHAERLRAAGHSPEAGLPRQGGRPRHGDPVPGEGARRAGRPPLGRAETP</sequence>
<dbReference type="GO" id="GO:0016740">
    <property type="term" value="F:transferase activity"/>
    <property type="evidence" value="ECO:0007669"/>
    <property type="project" value="UniProtKB-KW"/>
</dbReference>
<evidence type="ECO:0000313" key="3">
    <source>
        <dbReference type="Proteomes" id="UP001499930"/>
    </source>
</evidence>
<protein>
    <submittedName>
        <fullName evidence="2">Glycosyl transferase</fullName>
    </submittedName>
</protein>
<dbReference type="EMBL" id="BAAAWD010000014">
    <property type="protein sequence ID" value="GAA3019997.1"/>
    <property type="molecule type" value="Genomic_DNA"/>
</dbReference>
<gene>
    <name evidence="2" type="ORF">GCM10017559_50410</name>
</gene>
<dbReference type="RefSeq" id="WP_344899466.1">
    <property type="nucleotide sequence ID" value="NZ_BAAAWD010000014.1"/>
</dbReference>
<organism evidence="2 3">
    <name type="scientific">Streptosporangium longisporum</name>
    <dbReference type="NCBI Taxonomy" id="46187"/>
    <lineage>
        <taxon>Bacteria</taxon>
        <taxon>Bacillati</taxon>
        <taxon>Actinomycetota</taxon>
        <taxon>Actinomycetes</taxon>
        <taxon>Streptosporangiales</taxon>
        <taxon>Streptosporangiaceae</taxon>
        <taxon>Streptosporangium</taxon>
    </lineage>
</organism>
<reference evidence="3" key="1">
    <citation type="journal article" date="2019" name="Int. J. Syst. Evol. Microbiol.">
        <title>The Global Catalogue of Microorganisms (GCM) 10K type strain sequencing project: providing services to taxonomists for standard genome sequencing and annotation.</title>
        <authorList>
            <consortium name="The Broad Institute Genomics Platform"/>
            <consortium name="The Broad Institute Genome Sequencing Center for Infectious Disease"/>
            <person name="Wu L."/>
            <person name="Ma J."/>
        </authorList>
    </citation>
    <scope>NUCLEOTIDE SEQUENCE [LARGE SCALE GENOMIC DNA]</scope>
    <source>
        <strain evidence="3">JCM 3106</strain>
    </source>
</reference>
<feature type="compositionally biased region" description="Low complexity" evidence="1">
    <location>
        <begin position="389"/>
        <end position="398"/>
    </location>
</feature>
<feature type="region of interest" description="Disordered" evidence="1">
    <location>
        <begin position="356"/>
        <end position="398"/>
    </location>
</feature>
<accession>A0ABP6KT76</accession>
<comment type="caution">
    <text evidence="2">The sequence shown here is derived from an EMBL/GenBank/DDBJ whole genome shotgun (WGS) entry which is preliminary data.</text>
</comment>
<name>A0ABP6KT76_9ACTN</name>
<dbReference type="Proteomes" id="UP001499930">
    <property type="component" value="Unassembled WGS sequence"/>
</dbReference>
<evidence type="ECO:0000313" key="2">
    <source>
        <dbReference type="EMBL" id="GAA3019997.1"/>
    </source>
</evidence>
<keyword evidence="2" id="KW-0808">Transferase</keyword>
<evidence type="ECO:0000256" key="1">
    <source>
        <dbReference type="SAM" id="MobiDB-lite"/>
    </source>
</evidence>
<feature type="region of interest" description="Disordered" evidence="1">
    <location>
        <begin position="1"/>
        <end position="24"/>
    </location>
</feature>
<keyword evidence="3" id="KW-1185">Reference proteome</keyword>
<proteinExistence type="predicted"/>